<gene>
    <name evidence="1" type="ORF">RHMOL_Rhmol01G0281600</name>
</gene>
<dbReference type="Proteomes" id="UP001062846">
    <property type="component" value="Chromosome 1"/>
</dbReference>
<evidence type="ECO:0000313" key="1">
    <source>
        <dbReference type="EMBL" id="KAI8573489.1"/>
    </source>
</evidence>
<protein>
    <submittedName>
        <fullName evidence="1">Uncharacterized protein</fullName>
    </submittedName>
</protein>
<keyword evidence="2" id="KW-1185">Reference proteome</keyword>
<accession>A0ACC0Q889</accession>
<comment type="caution">
    <text evidence="1">The sequence shown here is derived from an EMBL/GenBank/DDBJ whole genome shotgun (WGS) entry which is preliminary data.</text>
</comment>
<reference evidence="1" key="1">
    <citation type="submission" date="2022-02" db="EMBL/GenBank/DDBJ databases">
        <title>Plant Genome Project.</title>
        <authorList>
            <person name="Zhang R.-G."/>
        </authorList>
    </citation>
    <scope>NUCLEOTIDE SEQUENCE</scope>
    <source>
        <strain evidence="1">AT1</strain>
    </source>
</reference>
<organism evidence="1 2">
    <name type="scientific">Rhododendron molle</name>
    <name type="common">Chinese azalea</name>
    <name type="synonym">Azalea mollis</name>
    <dbReference type="NCBI Taxonomy" id="49168"/>
    <lineage>
        <taxon>Eukaryota</taxon>
        <taxon>Viridiplantae</taxon>
        <taxon>Streptophyta</taxon>
        <taxon>Embryophyta</taxon>
        <taxon>Tracheophyta</taxon>
        <taxon>Spermatophyta</taxon>
        <taxon>Magnoliopsida</taxon>
        <taxon>eudicotyledons</taxon>
        <taxon>Gunneridae</taxon>
        <taxon>Pentapetalae</taxon>
        <taxon>asterids</taxon>
        <taxon>Ericales</taxon>
        <taxon>Ericaceae</taxon>
        <taxon>Ericoideae</taxon>
        <taxon>Rhodoreae</taxon>
        <taxon>Rhododendron</taxon>
    </lineage>
</organism>
<name>A0ACC0Q889_RHOML</name>
<dbReference type="EMBL" id="CM046388">
    <property type="protein sequence ID" value="KAI8573489.1"/>
    <property type="molecule type" value="Genomic_DNA"/>
</dbReference>
<evidence type="ECO:0000313" key="2">
    <source>
        <dbReference type="Proteomes" id="UP001062846"/>
    </source>
</evidence>
<proteinExistence type="predicted"/>
<sequence length="117" mass="12846">MRANRDAAEFKTGYLPLKPPRVAVHVENPLAQKIAQDRREGPALWVVLEIGSEHVLDVFRVGRDGVVEDVDVDCPGGGAAEEVSVPVGEVFEVRRPAPGEVALANVAFARWLEQWFC</sequence>